<feature type="transmembrane region" description="Helical" evidence="1">
    <location>
        <begin position="6"/>
        <end position="25"/>
    </location>
</feature>
<dbReference type="RefSeq" id="WP_075510635.1">
    <property type="nucleotide sequence ID" value="NZ_CP089224.1"/>
</dbReference>
<comment type="caution">
    <text evidence="2">The sequence shown here is derived from an EMBL/GenBank/DDBJ whole genome shotgun (WGS) entry which is preliminary data.</text>
</comment>
<evidence type="ECO:0000313" key="2">
    <source>
        <dbReference type="EMBL" id="KZS62575.1"/>
    </source>
</evidence>
<name>A0A162CZ70_9MYCO</name>
<gene>
    <name evidence="2" type="ORF">A4G28_08410</name>
</gene>
<dbReference type="EMBL" id="LWCI01000105">
    <property type="protein sequence ID" value="KZS62575.1"/>
    <property type="molecule type" value="Genomic_DNA"/>
</dbReference>
<reference evidence="3" key="1">
    <citation type="submission" date="2016-04" db="EMBL/GenBank/DDBJ databases">
        <authorList>
            <person name="Strapagiel D."/>
            <person name="Borowka P."/>
            <person name="Marciniak B."/>
            <person name="Bakula Z."/>
            <person name="Van Ingen J."/>
            <person name="Safianowska A."/>
            <person name="Dziadek J."/>
            <person name="Jagielski T."/>
        </authorList>
    </citation>
    <scope>NUCLEOTIDE SEQUENCE [LARGE SCALE GENOMIC DNA]</scope>
    <source>
        <strain evidence="3">1010001458</strain>
    </source>
</reference>
<protein>
    <submittedName>
        <fullName evidence="2">Uncharacterized protein</fullName>
    </submittedName>
</protein>
<keyword evidence="1" id="KW-1133">Transmembrane helix</keyword>
<keyword evidence="3" id="KW-1185">Reference proteome</keyword>
<evidence type="ECO:0000256" key="1">
    <source>
        <dbReference type="SAM" id="Phobius"/>
    </source>
</evidence>
<keyword evidence="1" id="KW-0472">Membrane</keyword>
<proteinExistence type="predicted"/>
<dbReference type="Proteomes" id="UP000077342">
    <property type="component" value="Unassembled WGS sequence"/>
</dbReference>
<organism evidence="2 3">
    <name type="scientific">Mycobacterium ostraviense</name>
    <dbReference type="NCBI Taxonomy" id="2738409"/>
    <lineage>
        <taxon>Bacteria</taxon>
        <taxon>Bacillati</taxon>
        <taxon>Actinomycetota</taxon>
        <taxon>Actinomycetes</taxon>
        <taxon>Mycobacteriales</taxon>
        <taxon>Mycobacteriaceae</taxon>
        <taxon>Mycobacterium</taxon>
    </lineage>
</organism>
<sequence>MSVAGFVLGLVGTVLSVALLTWQLLRLRTGSAPKLSPVVGLLTPDGLVTTDASSQARASLENAAEQLPDGRYVIGVRVVNTGRAPLPVAGWAVRSDPDGTSLEPTLALGTPVPYDIPPGQTALFLTELHHVTAFAAATAQPPRIVLTVLSRGRTHVTGAVAPGLLSLGSS</sequence>
<keyword evidence="1" id="KW-0812">Transmembrane</keyword>
<dbReference type="AlphaFoldDB" id="A0A162CZ70"/>
<accession>A0A162CZ70</accession>
<evidence type="ECO:0000313" key="3">
    <source>
        <dbReference type="Proteomes" id="UP000077342"/>
    </source>
</evidence>